<evidence type="ECO:0000313" key="4">
    <source>
        <dbReference type="Proteomes" id="UP000030671"/>
    </source>
</evidence>
<dbReference type="STRING" id="747525.W4JPY3"/>
<dbReference type="InterPro" id="IPR013094">
    <property type="entry name" value="AB_hydrolase_3"/>
</dbReference>
<name>W4JPY3_HETIT</name>
<dbReference type="KEGG" id="hir:HETIRDRAFT_56922"/>
<dbReference type="PANTHER" id="PTHR48081:SF8">
    <property type="entry name" value="ALPHA_BETA HYDROLASE FOLD-3 DOMAIN-CONTAINING PROTEIN-RELATED"/>
    <property type="match status" value="1"/>
</dbReference>
<dbReference type="RefSeq" id="XP_009553049.1">
    <property type="nucleotide sequence ID" value="XM_009554754.1"/>
</dbReference>
<organism evidence="3 4">
    <name type="scientific">Heterobasidion irregulare (strain TC 32-1)</name>
    <dbReference type="NCBI Taxonomy" id="747525"/>
    <lineage>
        <taxon>Eukaryota</taxon>
        <taxon>Fungi</taxon>
        <taxon>Dikarya</taxon>
        <taxon>Basidiomycota</taxon>
        <taxon>Agaricomycotina</taxon>
        <taxon>Agaricomycetes</taxon>
        <taxon>Russulales</taxon>
        <taxon>Bondarzewiaceae</taxon>
        <taxon>Heterobasidion</taxon>
        <taxon>Heterobasidion annosum species complex</taxon>
    </lineage>
</organism>
<evidence type="ECO:0000313" key="3">
    <source>
        <dbReference type="EMBL" id="ETW74936.1"/>
    </source>
</evidence>
<keyword evidence="1" id="KW-0378">Hydrolase</keyword>
<dbReference type="GO" id="GO:0016787">
    <property type="term" value="F:hydrolase activity"/>
    <property type="evidence" value="ECO:0007669"/>
    <property type="project" value="UniProtKB-KW"/>
</dbReference>
<accession>W4JPY3</accession>
<dbReference type="GeneID" id="20678377"/>
<dbReference type="InParanoid" id="W4JPY3"/>
<dbReference type="EMBL" id="KI925467">
    <property type="protein sequence ID" value="ETW74936.1"/>
    <property type="molecule type" value="Genomic_DNA"/>
</dbReference>
<dbReference type="FunCoup" id="W4JPY3">
    <property type="interactions" value="121"/>
</dbReference>
<dbReference type="HOGENOM" id="CLU_012494_6_3_1"/>
<keyword evidence="4" id="KW-1185">Reference proteome</keyword>
<dbReference type="ESTHER" id="9agam-w4jpy3">
    <property type="family name" value="Hormone-sensitive_lipase_like"/>
</dbReference>
<dbReference type="eggNOG" id="KOG1515">
    <property type="taxonomic scope" value="Eukaryota"/>
</dbReference>
<reference evidence="3 4" key="1">
    <citation type="journal article" date="2012" name="New Phytol.">
        <title>Insight into trade-off between wood decay and parasitism from the genome of a fungal forest pathogen.</title>
        <authorList>
            <person name="Olson A."/>
            <person name="Aerts A."/>
            <person name="Asiegbu F."/>
            <person name="Belbahri L."/>
            <person name="Bouzid O."/>
            <person name="Broberg A."/>
            <person name="Canback B."/>
            <person name="Coutinho P.M."/>
            <person name="Cullen D."/>
            <person name="Dalman K."/>
            <person name="Deflorio G."/>
            <person name="van Diepen L.T."/>
            <person name="Dunand C."/>
            <person name="Duplessis S."/>
            <person name="Durling M."/>
            <person name="Gonthier P."/>
            <person name="Grimwood J."/>
            <person name="Fossdal C.G."/>
            <person name="Hansson D."/>
            <person name="Henrissat B."/>
            <person name="Hietala A."/>
            <person name="Himmelstrand K."/>
            <person name="Hoffmeister D."/>
            <person name="Hogberg N."/>
            <person name="James T.Y."/>
            <person name="Karlsson M."/>
            <person name="Kohler A."/>
            <person name="Kues U."/>
            <person name="Lee Y.H."/>
            <person name="Lin Y.C."/>
            <person name="Lind M."/>
            <person name="Lindquist E."/>
            <person name="Lombard V."/>
            <person name="Lucas S."/>
            <person name="Lunden K."/>
            <person name="Morin E."/>
            <person name="Murat C."/>
            <person name="Park J."/>
            <person name="Raffaello T."/>
            <person name="Rouze P."/>
            <person name="Salamov A."/>
            <person name="Schmutz J."/>
            <person name="Solheim H."/>
            <person name="Stahlberg J."/>
            <person name="Velez H."/>
            <person name="de Vries R.P."/>
            <person name="Wiebenga A."/>
            <person name="Woodward S."/>
            <person name="Yakovlev I."/>
            <person name="Garbelotto M."/>
            <person name="Martin F."/>
            <person name="Grigoriev I.V."/>
            <person name="Stenlid J."/>
        </authorList>
    </citation>
    <scope>NUCLEOTIDE SEQUENCE [LARGE SCALE GENOMIC DNA]</scope>
    <source>
        <strain evidence="3 4">TC 32-1</strain>
    </source>
</reference>
<dbReference type="InterPro" id="IPR029058">
    <property type="entry name" value="AB_hydrolase_fold"/>
</dbReference>
<evidence type="ECO:0000259" key="2">
    <source>
        <dbReference type="Pfam" id="PF07859"/>
    </source>
</evidence>
<dbReference type="Pfam" id="PF07859">
    <property type="entry name" value="Abhydrolase_3"/>
    <property type="match status" value="1"/>
</dbReference>
<dbReference type="OrthoDB" id="408631at2759"/>
<proteinExistence type="predicted"/>
<dbReference type="AlphaFoldDB" id="W4JPY3"/>
<feature type="domain" description="Alpha/beta hydrolase fold-3" evidence="2">
    <location>
        <begin position="50"/>
        <end position="265"/>
    </location>
</feature>
<dbReference type="InterPro" id="IPR050300">
    <property type="entry name" value="GDXG_lipolytic_enzyme"/>
</dbReference>
<protein>
    <submittedName>
        <fullName evidence="3">Esterase/lipase/thioesterase</fullName>
    </submittedName>
</protein>
<dbReference type="SUPFAM" id="SSF53474">
    <property type="entry name" value="alpha/beta-Hydrolases"/>
    <property type="match status" value="1"/>
</dbReference>
<dbReference type="Gene3D" id="3.40.50.1820">
    <property type="entry name" value="alpha/beta hydrolase"/>
    <property type="match status" value="1"/>
</dbReference>
<evidence type="ECO:0000256" key="1">
    <source>
        <dbReference type="ARBA" id="ARBA00022801"/>
    </source>
</evidence>
<dbReference type="PANTHER" id="PTHR48081">
    <property type="entry name" value="AB HYDROLASE SUPERFAMILY PROTEIN C4A8.06C"/>
    <property type="match status" value="1"/>
</dbReference>
<gene>
    <name evidence="3" type="ORF">HETIRDRAFT_56922</name>
</gene>
<dbReference type="Proteomes" id="UP000030671">
    <property type="component" value="Unassembled WGS sequence"/>
</dbReference>
<sequence>MRHHDLHLQVPAASEYRVEDRKVPVDGGEITVRTVVPTPAGAKDKKFPLLVWYHGGGWAIGNIDLDDYVLRILSVELQITTVNVEYRLAPEHLFPTGINDSYAAAKWAATQIDYLSADLSKGFLVGGESAGGNLSAVVALKARDDPFFVGRQITGQVLLYPVLSHPDSIPDKYKSDLLSMEQNKDAPVLGAQEMAFFRDQLKPVINDPDFTPINATSHANLPPASIQVCGLDPLRDEGLLYEKILKENGVKTQLRVYPGVPHAFHVFFPSLKTSAQFDQDTKEAIKWLLSLSV</sequence>